<dbReference type="PANTHER" id="PTHR48081:SF6">
    <property type="entry name" value="PEPTIDASE S9 PROLYL OLIGOPEPTIDASE CATALYTIC DOMAIN-CONTAINING PROTEIN"/>
    <property type="match status" value="1"/>
</dbReference>
<dbReference type="InterPro" id="IPR050300">
    <property type="entry name" value="GDXG_lipolytic_enzyme"/>
</dbReference>
<comment type="caution">
    <text evidence="4">The sequence shown here is derived from an EMBL/GenBank/DDBJ whole genome shotgun (WGS) entry which is preliminary data.</text>
</comment>
<evidence type="ECO:0000313" key="4">
    <source>
        <dbReference type="EMBL" id="KKY00238.1"/>
    </source>
</evidence>
<dbReference type="PATRIC" id="fig|1629550.3.peg.2537"/>
<feature type="transmembrane region" description="Helical" evidence="2">
    <location>
        <begin position="9"/>
        <end position="29"/>
    </location>
</feature>
<dbReference type="InterPro" id="IPR029058">
    <property type="entry name" value="AB_hydrolase_fold"/>
</dbReference>
<proteinExistence type="predicted"/>
<keyword evidence="2" id="KW-0812">Transmembrane</keyword>
<dbReference type="GO" id="GO:0016787">
    <property type="term" value="F:hydrolase activity"/>
    <property type="evidence" value="ECO:0007669"/>
    <property type="project" value="UniProtKB-KW"/>
</dbReference>
<name>A0A0M3DD77_9FIRM</name>
<keyword evidence="1" id="KW-0378">Hydrolase</keyword>
<evidence type="ECO:0000259" key="3">
    <source>
        <dbReference type="Pfam" id="PF07859"/>
    </source>
</evidence>
<keyword evidence="5" id="KW-1185">Reference proteome</keyword>
<sequence>MRSVIKMKYFLELLICIILIVFVIFILVLNNSNILSKLVGKSFEGGIEVAREDYDEQKDKVRKISDITYPSKYEQNKLDIVYPKQNPNGKTIFWTHGGAFVGGDKSDVDKYTTMLASYGYTVVNLNYELAPSAKYPAPVIQISDAYSFIKENYKKYKIPLDRVFFAGDSAGAQASAQFINIQFNEKYSKQVNIKPVLNKHTIRGLLLYCGPYEFKAFLESKKFLTRFIFGNIGEAYFGVKDWGDSKEVNDASLSNHITSEYPPVFITDGNENSFEEQGRKFANSLKNNGVEVIELFYSKNEAILKHEYQFILNTKQGKNTFDKTLEFLEEH</sequence>
<evidence type="ECO:0000313" key="5">
    <source>
        <dbReference type="Proteomes" id="UP000034407"/>
    </source>
</evidence>
<organism evidence="4 5">
    <name type="scientific">Paraclostridium benzoelyticum</name>
    <dbReference type="NCBI Taxonomy" id="1629550"/>
    <lineage>
        <taxon>Bacteria</taxon>
        <taxon>Bacillati</taxon>
        <taxon>Bacillota</taxon>
        <taxon>Clostridia</taxon>
        <taxon>Peptostreptococcales</taxon>
        <taxon>Peptostreptococcaceae</taxon>
        <taxon>Paraclostridium</taxon>
    </lineage>
</organism>
<dbReference type="Proteomes" id="UP000034407">
    <property type="component" value="Unassembled WGS sequence"/>
</dbReference>
<gene>
    <name evidence="4" type="ORF">VN21_15345</name>
</gene>
<keyword evidence="2" id="KW-0472">Membrane</keyword>
<dbReference type="Pfam" id="PF07859">
    <property type="entry name" value="Abhydrolase_3"/>
    <property type="match status" value="1"/>
</dbReference>
<feature type="domain" description="Alpha/beta hydrolase fold-3" evidence="3">
    <location>
        <begin position="92"/>
        <end position="293"/>
    </location>
</feature>
<protein>
    <recommendedName>
        <fullName evidence="3">Alpha/beta hydrolase fold-3 domain-containing protein</fullName>
    </recommendedName>
</protein>
<accession>A0A0M3DD77</accession>
<dbReference type="AlphaFoldDB" id="A0A0M3DD77"/>
<reference evidence="4 5" key="1">
    <citation type="submission" date="2015-04" db="EMBL/GenBank/DDBJ databases">
        <title>Microcin producing Clostridium sp. JC272T.</title>
        <authorList>
            <person name="Jyothsna T."/>
            <person name="Sasikala C."/>
            <person name="Ramana C."/>
        </authorList>
    </citation>
    <scope>NUCLEOTIDE SEQUENCE [LARGE SCALE GENOMIC DNA]</scope>
    <source>
        <strain evidence="4 5">JC272</strain>
    </source>
</reference>
<dbReference type="OrthoDB" id="24847at2"/>
<evidence type="ECO:0000256" key="2">
    <source>
        <dbReference type="SAM" id="Phobius"/>
    </source>
</evidence>
<dbReference type="PANTHER" id="PTHR48081">
    <property type="entry name" value="AB HYDROLASE SUPERFAMILY PROTEIN C4A8.06C"/>
    <property type="match status" value="1"/>
</dbReference>
<dbReference type="Gene3D" id="3.40.50.1820">
    <property type="entry name" value="alpha/beta hydrolase"/>
    <property type="match status" value="1"/>
</dbReference>
<dbReference type="InterPro" id="IPR013094">
    <property type="entry name" value="AB_hydrolase_3"/>
</dbReference>
<keyword evidence="2" id="KW-1133">Transmembrane helix</keyword>
<dbReference type="EMBL" id="LBBT01000310">
    <property type="protein sequence ID" value="KKY00238.1"/>
    <property type="molecule type" value="Genomic_DNA"/>
</dbReference>
<dbReference type="SUPFAM" id="SSF53474">
    <property type="entry name" value="alpha/beta-Hydrolases"/>
    <property type="match status" value="1"/>
</dbReference>
<evidence type="ECO:0000256" key="1">
    <source>
        <dbReference type="ARBA" id="ARBA00022801"/>
    </source>
</evidence>